<feature type="signal peptide" evidence="1">
    <location>
        <begin position="1"/>
        <end position="24"/>
    </location>
</feature>
<dbReference type="Proteomes" id="UP001165343">
    <property type="component" value="Unassembled WGS sequence"/>
</dbReference>
<dbReference type="PROSITE" id="PS50213">
    <property type="entry name" value="FAS1"/>
    <property type="match status" value="1"/>
</dbReference>
<keyword evidence="1" id="KW-0732">Signal</keyword>
<organism evidence="3 4">
    <name type="scientific">Sphingomonas anseongensis</name>
    <dbReference type="NCBI Taxonomy" id="2908207"/>
    <lineage>
        <taxon>Bacteria</taxon>
        <taxon>Pseudomonadati</taxon>
        <taxon>Pseudomonadota</taxon>
        <taxon>Alphaproteobacteria</taxon>
        <taxon>Sphingomonadales</taxon>
        <taxon>Sphingomonadaceae</taxon>
        <taxon>Sphingomonas</taxon>
    </lineage>
</organism>
<protein>
    <submittedName>
        <fullName evidence="3">Fasciclin domain-containing protein</fullName>
    </submittedName>
</protein>
<dbReference type="PANTHER" id="PTHR10900:SF77">
    <property type="entry name" value="FI19380P1"/>
    <property type="match status" value="1"/>
</dbReference>
<dbReference type="PANTHER" id="PTHR10900">
    <property type="entry name" value="PERIOSTIN-RELATED"/>
    <property type="match status" value="1"/>
</dbReference>
<evidence type="ECO:0000259" key="2">
    <source>
        <dbReference type="PROSITE" id="PS50213"/>
    </source>
</evidence>
<feature type="domain" description="FAS1" evidence="2">
    <location>
        <begin position="42"/>
        <end position="183"/>
    </location>
</feature>
<dbReference type="InterPro" id="IPR036378">
    <property type="entry name" value="FAS1_dom_sf"/>
</dbReference>
<name>A0ABT0RGH9_9SPHN</name>
<evidence type="ECO:0000256" key="1">
    <source>
        <dbReference type="SAM" id="SignalP"/>
    </source>
</evidence>
<dbReference type="Pfam" id="PF02469">
    <property type="entry name" value="Fasciclin"/>
    <property type="match status" value="1"/>
</dbReference>
<dbReference type="SUPFAM" id="SSF82153">
    <property type="entry name" value="FAS1 domain"/>
    <property type="match status" value="1"/>
</dbReference>
<dbReference type="InterPro" id="IPR000782">
    <property type="entry name" value="FAS1_domain"/>
</dbReference>
<dbReference type="Gene3D" id="2.30.180.10">
    <property type="entry name" value="FAS1 domain"/>
    <property type="match status" value="1"/>
</dbReference>
<sequence>MLKTLPLCLCAAALALGGCGQSGSDNNGAAAQPGEAIKAAGDKTLAASIDQNGKFFQAAKAVGLDATLAGPGPYTLLVPSDDAFSKLEGDKLKDPTNPQNRAEITRILTYHILPGVILADDIGTAIDNGKGKAVLATMGGQTVTATKDGGKIVFTGGGTSKATVTQADMKATNGVIHNVDSVLTPPAGDSASGAKQGQ</sequence>
<dbReference type="InterPro" id="IPR050904">
    <property type="entry name" value="Adhesion/Biosynth-related"/>
</dbReference>
<dbReference type="EMBL" id="JAMGBC010000001">
    <property type="protein sequence ID" value="MCL6679346.1"/>
    <property type="molecule type" value="Genomic_DNA"/>
</dbReference>
<evidence type="ECO:0000313" key="3">
    <source>
        <dbReference type="EMBL" id="MCL6679346.1"/>
    </source>
</evidence>
<accession>A0ABT0RGH9</accession>
<evidence type="ECO:0000313" key="4">
    <source>
        <dbReference type="Proteomes" id="UP001165343"/>
    </source>
</evidence>
<feature type="chain" id="PRO_5045680723" evidence="1">
    <location>
        <begin position="25"/>
        <end position="198"/>
    </location>
</feature>
<gene>
    <name evidence="3" type="ORF">LZ519_08495</name>
</gene>
<reference evidence="3" key="1">
    <citation type="submission" date="2022-05" db="EMBL/GenBank/DDBJ databases">
        <authorList>
            <person name="Jo J.-H."/>
            <person name="Im W.-T."/>
        </authorList>
    </citation>
    <scope>NUCLEOTIDE SEQUENCE</scope>
    <source>
        <strain evidence="3">RG327</strain>
    </source>
</reference>
<dbReference type="RefSeq" id="WP_249868248.1">
    <property type="nucleotide sequence ID" value="NZ_JAMGBC010000001.1"/>
</dbReference>
<keyword evidence="4" id="KW-1185">Reference proteome</keyword>
<dbReference type="PROSITE" id="PS51257">
    <property type="entry name" value="PROKAR_LIPOPROTEIN"/>
    <property type="match status" value="1"/>
</dbReference>
<comment type="caution">
    <text evidence="3">The sequence shown here is derived from an EMBL/GenBank/DDBJ whole genome shotgun (WGS) entry which is preliminary data.</text>
</comment>
<dbReference type="SMART" id="SM00554">
    <property type="entry name" value="FAS1"/>
    <property type="match status" value="1"/>
</dbReference>
<proteinExistence type="predicted"/>